<accession>A0A8H6EPC2</accession>
<sequence>MEQDIERYWMEETMSLTRRYWHLRRCLYYMTLALDNEQSTHAYMDNITAEIPRINLYTSSIKDFLGAC</sequence>
<organism evidence="1 2">
    <name type="scientific">Botrytis fragariae</name>
    <dbReference type="NCBI Taxonomy" id="1964551"/>
    <lineage>
        <taxon>Eukaryota</taxon>
        <taxon>Fungi</taxon>
        <taxon>Dikarya</taxon>
        <taxon>Ascomycota</taxon>
        <taxon>Pezizomycotina</taxon>
        <taxon>Leotiomycetes</taxon>
        <taxon>Helotiales</taxon>
        <taxon>Sclerotiniaceae</taxon>
        <taxon>Botrytis</taxon>
    </lineage>
</organism>
<dbReference type="EMBL" id="JABFCT010000001">
    <property type="protein sequence ID" value="KAF5879602.1"/>
    <property type="molecule type" value="Genomic_DNA"/>
</dbReference>
<dbReference type="OrthoDB" id="10469098at2759"/>
<dbReference type="GeneID" id="59260872"/>
<comment type="caution">
    <text evidence="1">The sequence shown here is derived from an EMBL/GenBank/DDBJ whole genome shotgun (WGS) entry which is preliminary data.</text>
</comment>
<evidence type="ECO:0000313" key="2">
    <source>
        <dbReference type="Proteomes" id="UP000531561"/>
    </source>
</evidence>
<dbReference type="RefSeq" id="XP_037198546.1">
    <property type="nucleotide sequence ID" value="XM_037337180.1"/>
</dbReference>
<gene>
    <name evidence="1" type="ORF">Bfra_006809</name>
</gene>
<evidence type="ECO:0000313" key="1">
    <source>
        <dbReference type="EMBL" id="KAF5879602.1"/>
    </source>
</evidence>
<dbReference type="AlphaFoldDB" id="A0A8H6EPC2"/>
<keyword evidence="2" id="KW-1185">Reference proteome</keyword>
<protein>
    <submittedName>
        <fullName evidence="1">Uncharacterized protein</fullName>
    </submittedName>
</protein>
<name>A0A8H6EPC2_9HELO</name>
<dbReference type="Proteomes" id="UP000531561">
    <property type="component" value="Unassembled WGS sequence"/>
</dbReference>
<proteinExistence type="predicted"/>
<reference evidence="1 2" key="1">
    <citation type="journal article" date="2020" name="Phytopathology">
        <title>A high-quality genome resource of Botrytis fragariae, a new and rapidly spreading fungal pathogen causing strawberry gray mold in the U.S.A.</title>
        <authorList>
            <person name="Wu Y."/>
            <person name="Saski C.A."/>
            <person name="Schnabel G."/>
            <person name="Xiao S."/>
            <person name="Hu M."/>
        </authorList>
    </citation>
    <scope>NUCLEOTIDE SEQUENCE [LARGE SCALE GENOMIC DNA]</scope>
    <source>
        <strain evidence="1 2">BVB16</strain>
    </source>
</reference>